<proteinExistence type="predicted"/>
<dbReference type="OrthoDB" id="5298532at2"/>
<dbReference type="AlphaFoldDB" id="A0A1T0A6K8"/>
<name>A0A1T0A6K8_9GAMM</name>
<evidence type="ECO:0000313" key="3">
    <source>
        <dbReference type="Proteomes" id="UP000190435"/>
    </source>
</evidence>
<dbReference type="Proteomes" id="UP000255279">
    <property type="component" value="Unassembled WGS sequence"/>
</dbReference>
<dbReference type="STRING" id="34060.B0181_03365"/>
<evidence type="ECO:0000313" key="1">
    <source>
        <dbReference type="EMBL" id="OOR91354.1"/>
    </source>
</evidence>
<reference evidence="2 4" key="2">
    <citation type="submission" date="2018-06" db="EMBL/GenBank/DDBJ databases">
        <authorList>
            <consortium name="Pathogen Informatics"/>
            <person name="Doyle S."/>
        </authorList>
    </citation>
    <scope>NUCLEOTIDE SEQUENCE [LARGE SCALE GENOMIC DNA]</scope>
    <source>
        <strain evidence="2 4">NCTC10293</strain>
    </source>
</reference>
<sequence length="68" mass="7940">MQTLPKDGLSQAKHILPLLPFSRTTLYRKCLAGTFPKPKRLNANLTVWQNNEVLEYLKDPSKWERIKC</sequence>
<organism evidence="1 3">
    <name type="scientific">Moraxella caviae</name>
    <dbReference type="NCBI Taxonomy" id="34060"/>
    <lineage>
        <taxon>Bacteria</taxon>
        <taxon>Pseudomonadati</taxon>
        <taxon>Pseudomonadota</taxon>
        <taxon>Gammaproteobacteria</taxon>
        <taxon>Moraxellales</taxon>
        <taxon>Moraxellaceae</taxon>
        <taxon>Moraxella</taxon>
    </lineage>
</organism>
<dbReference type="Proteomes" id="UP000190435">
    <property type="component" value="Unassembled WGS sequence"/>
</dbReference>
<keyword evidence="3" id="KW-1185">Reference proteome</keyword>
<evidence type="ECO:0000313" key="2">
    <source>
        <dbReference type="EMBL" id="STZ13966.1"/>
    </source>
</evidence>
<gene>
    <name evidence="1" type="ORF">B0181_03365</name>
    <name evidence="2" type="ORF">NCTC10293_01546</name>
</gene>
<reference evidence="1 3" key="1">
    <citation type="submission" date="2017-02" db="EMBL/GenBank/DDBJ databases">
        <title>Draft genome sequence of Moraxella caviae CCUG 355 type strain.</title>
        <authorList>
            <person name="Engstrom-Jakobsson H."/>
            <person name="Salva-Serra F."/>
            <person name="Thorell K."/>
            <person name="Gonzales-Siles L."/>
            <person name="Karlsson R."/>
            <person name="Boulund F."/>
            <person name="Engstrand L."/>
            <person name="Moore E."/>
        </authorList>
    </citation>
    <scope>NUCLEOTIDE SEQUENCE [LARGE SCALE GENOMIC DNA]</scope>
    <source>
        <strain evidence="1 3">CCUG 355</strain>
    </source>
</reference>
<dbReference type="EMBL" id="UGQE01000004">
    <property type="protein sequence ID" value="STZ13966.1"/>
    <property type="molecule type" value="Genomic_DNA"/>
</dbReference>
<dbReference type="Gene3D" id="1.10.238.160">
    <property type="match status" value="1"/>
</dbReference>
<accession>A0A1T0A6K8</accession>
<dbReference type="RefSeq" id="WP_078276071.1">
    <property type="nucleotide sequence ID" value="NZ_CAACXO010000059.1"/>
</dbReference>
<evidence type="ECO:0000313" key="4">
    <source>
        <dbReference type="Proteomes" id="UP000255279"/>
    </source>
</evidence>
<dbReference type="EMBL" id="MUXU01000022">
    <property type="protein sequence ID" value="OOR91354.1"/>
    <property type="molecule type" value="Genomic_DNA"/>
</dbReference>
<dbReference type="Pfam" id="PF05930">
    <property type="entry name" value="Phage_AlpA"/>
    <property type="match status" value="1"/>
</dbReference>
<dbReference type="InterPro" id="IPR010260">
    <property type="entry name" value="AlpA"/>
</dbReference>
<protein>
    <submittedName>
        <fullName evidence="2">Predicted transcriptional regulator</fullName>
    </submittedName>
</protein>